<geneLocation type="plasmid" evidence="1 2">
    <name>p2</name>
</geneLocation>
<dbReference type="Proteomes" id="UP000596351">
    <property type="component" value="Plasmid p2"/>
</dbReference>
<dbReference type="EMBL" id="CP032407">
    <property type="protein sequence ID" value="QRF54597.1"/>
    <property type="molecule type" value="Genomic_DNA"/>
</dbReference>
<name>A0ABX7F255_9HYPH</name>
<sequence>MMHFGDKIVPAEFPELNLLAWNRNPVRPIAPDEAFALYERNWRLVDADNLTPREQLLIRELTDECGHGVMLV</sequence>
<organism evidence="1 2">
    <name type="scientific">Rhizobium rosettiformans</name>
    <dbReference type="NCBI Taxonomy" id="1368430"/>
    <lineage>
        <taxon>Bacteria</taxon>
        <taxon>Pseudomonadati</taxon>
        <taxon>Pseudomonadota</taxon>
        <taxon>Alphaproteobacteria</taxon>
        <taxon>Hyphomicrobiales</taxon>
        <taxon>Rhizobiaceae</taxon>
        <taxon>Rhizobium/Agrobacterium group</taxon>
        <taxon>Rhizobium</taxon>
    </lineage>
</organism>
<dbReference type="RefSeq" id="WP_113426734.1">
    <property type="nucleotide sequence ID" value="NZ_CP032407.1"/>
</dbReference>
<protein>
    <recommendedName>
        <fullName evidence="3">Aminopeptidase</fullName>
    </recommendedName>
</protein>
<reference evidence="1 2" key="1">
    <citation type="submission" date="2018-09" db="EMBL/GenBank/DDBJ databases">
        <title>Rhizobium sp. MAE2-X.</title>
        <authorList>
            <person name="Lee Y."/>
            <person name="Jeon C.O."/>
        </authorList>
    </citation>
    <scope>NUCLEOTIDE SEQUENCE [LARGE SCALE GENOMIC DNA]</scope>
    <source>
        <strain evidence="1 2">MAE2-X</strain>
        <plasmid evidence="1 2">p2</plasmid>
    </source>
</reference>
<accession>A0ABX7F255</accession>
<evidence type="ECO:0008006" key="3">
    <source>
        <dbReference type="Google" id="ProtNLM"/>
    </source>
</evidence>
<evidence type="ECO:0000313" key="1">
    <source>
        <dbReference type="EMBL" id="QRF54597.1"/>
    </source>
</evidence>
<gene>
    <name evidence="1" type="ORF">D4A92_24010</name>
</gene>
<keyword evidence="2" id="KW-1185">Reference proteome</keyword>
<proteinExistence type="predicted"/>
<keyword evidence="1" id="KW-0614">Plasmid</keyword>
<evidence type="ECO:0000313" key="2">
    <source>
        <dbReference type="Proteomes" id="UP000596351"/>
    </source>
</evidence>